<evidence type="ECO:0000256" key="10">
    <source>
        <dbReference type="SAM" id="MobiDB-lite"/>
    </source>
</evidence>
<evidence type="ECO:0000256" key="6">
    <source>
        <dbReference type="ARBA" id="ARBA00022989"/>
    </source>
</evidence>
<comment type="similarity">
    <text evidence="9">Belongs to the TatA/E family.</text>
</comment>
<name>K9ZZ25_DEIPD</name>
<keyword evidence="6 9" id="KW-1133">Transmembrane helix</keyword>
<dbReference type="AlphaFoldDB" id="K9ZZ25"/>
<evidence type="ECO:0000256" key="7">
    <source>
        <dbReference type="ARBA" id="ARBA00023010"/>
    </source>
</evidence>
<protein>
    <recommendedName>
        <fullName evidence="9">Sec-independent protein translocase protein TatA</fullName>
    </recommendedName>
</protein>
<dbReference type="PANTHER" id="PTHR42982:SF1">
    <property type="entry name" value="SEC-INDEPENDENT PROTEIN TRANSLOCASE PROTEIN TATA"/>
    <property type="match status" value="1"/>
</dbReference>
<dbReference type="InterPro" id="IPR003369">
    <property type="entry name" value="TatA/B/E"/>
</dbReference>
<gene>
    <name evidence="9" type="primary">tatA</name>
    <name evidence="11" type="ordered locus">Deipe_0562</name>
</gene>
<keyword evidence="5 9" id="KW-0653">Protein transport</keyword>
<dbReference type="HAMAP" id="MF_00236">
    <property type="entry name" value="TatA_E"/>
    <property type="match status" value="1"/>
</dbReference>
<evidence type="ECO:0000256" key="8">
    <source>
        <dbReference type="ARBA" id="ARBA00023136"/>
    </source>
</evidence>
<accession>K9ZZ25</accession>
<comment type="subunit">
    <text evidence="9">Forms a complex with TatC.</text>
</comment>
<evidence type="ECO:0000313" key="12">
    <source>
        <dbReference type="Proteomes" id="UP000010467"/>
    </source>
</evidence>
<evidence type="ECO:0000313" key="11">
    <source>
        <dbReference type="EMBL" id="AFZ66157.1"/>
    </source>
</evidence>
<feature type="region of interest" description="Disordered" evidence="10">
    <location>
        <begin position="40"/>
        <end position="62"/>
    </location>
</feature>
<evidence type="ECO:0000256" key="4">
    <source>
        <dbReference type="ARBA" id="ARBA00022692"/>
    </source>
</evidence>
<dbReference type="GO" id="GO:0008320">
    <property type="term" value="F:protein transmembrane transporter activity"/>
    <property type="evidence" value="ECO:0007669"/>
    <property type="project" value="UniProtKB-UniRule"/>
</dbReference>
<dbReference type="Pfam" id="PF02416">
    <property type="entry name" value="TatA_B_E"/>
    <property type="match status" value="1"/>
</dbReference>
<dbReference type="RefSeq" id="WP_015234467.1">
    <property type="nucleotide sequence ID" value="NC_019793.1"/>
</dbReference>
<dbReference type="PATRIC" id="fig|937777.3.peg.565"/>
<dbReference type="NCBIfam" id="TIGR01411">
    <property type="entry name" value="tatAE"/>
    <property type="match status" value="1"/>
</dbReference>
<evidence type="ECO:0000256" key="9">
    <source>
        <dbReference type="HAMAP-Rule" id="MF_00236"/>
    </source>
</evidence>
<evidence type="ECO:0000256" key="1">
    <source>
        <dbReference type="ARBA" id="ARBA00004162"/>
    </source>
</evidence>
<dbReference type="OrthoDB" id="72155at2"/>
<comment type="function">
    <text evidence="9">Part of the twin-arginine translocation (Tat) system that transports large folded proteins containing a characteristic twin-arginine motif in their signal peptide across membranes. TatA could form the protein-conducting channel of the Tat system.</text>
</comment>
<keyword evidence="3 9" id="KW-1003">Cell membrane</keyword>
<keyword evidence="12" id="KW-1185">Reference proteome</keyword>
<evidence type="ECO:0000256" key="3">
    <source>
        <dbReference type="ARBA" id="ARBA00022475"/>
    </source>
</evidence>
<sequence length="62" mass="6796">MGPLEIILIIVALLLLFGARKLPELGKGFGQGIREFKSGVKDDKDVSTADRRVETSKPEDRA</sequence>
<dbReference type="KEGG" id="dpd:Deipe_0562"/>
<keyword evidence="2 9" id="KW-0813">Transport</keyword>
<dbReference type="PANTHER" id="PTHR42982">
    <property type="entry name" value="SEC-INDEPENDENT PROTEIN TRANSLOCASE PROTEIN TATA"/>
    <property type="match status" value="1"/>
</dbReference>
<keyword evidence="4 9" id="KW-0812">Transmembrane</keyword>
<proteinExistence type="inferred from homology"/>
<dbReference type="STRING" id="937777.Deipe_0562"/>
<comment type="subcellular location">
    <subcellularLocation>
        <location evidence="1 9">Cell membrane</location>
        <topology evidence="1 9">Single-pass membrane protein</topology>
    </subcellularLocation>
</comment>
<dbReference type="GO" id="GO:0033281">
    <property type="term" value="C:TAT protein transport complex"/>
    <property type="evidence" value="ECO:0007669"/>
    <property type="project" value="UniProtKB-UniRule"/>
</dbReference>
<dbReference type="Proteomes" id="UP000010467">
    <property type="component" value="Chromosome"/>
</dbReference>
<organism evidence="11 12">
    <name type="scientific">Deinococcus peraridilitoris (strain DSM 19664 / LMG 22246 / CIP 109416 / KR-200)</name>
    <dbReference type="NCBI Taxonomy" id="937777"/>
    <lineage>
        <taxon>Bacteria</taxon>
        <taxon>Thermotogati</taxon>
        <taxon>Deinococcota</taxon>
        <taxon>Deinococci</taxon>
        <taxon>Deinococcales</taxon>
        <taxon>Deinococcaceae</taxon>
        <taxon>Deinococcus</taxon>
    </lineage>
</organism>
<dbReference type="HOGENOM" id="CLU_086034_6_2_0"/>
<evidence type="ECO:0000256" key="2">
    <source>
        <dbReference type="ARBA" id="ARBA00022448"/>
    </source>
</evidence>
<dbReference type="GO" id="GO:0043953">
    <property type="term" value="P:protein transport by the Tat complex"/>
    <property type="evidence" value="ECO:0007669"/>
    <property type="project" value="UniProtKB-UniRule"/>
</dbReference>
<reference evidence="12" key="1">
    <citation type="submission" date="2012-03" db="EMBL/GenBank/DDBJ databases">
        <title>Complete sequence of chromosome of Deinococcus peraridilitoris DSM 19664.</title>
        <authorList>
            <person name="Lucas S."/>
            <person name="Copeland A."/>
            <person name="Lapidus A."/>
            <person name="Glavina del Rio T."/>
            <person name="Dalin E."/>
            <person name="Tice H."/>
            <person name="Bruce D."/>
            <person name="Goodwin L."/>
            <person name="Pitluck S."/>
            <person name="Peters L."/>
            <person name="Mikhailova N."/>
            <person name="Lu M."/>
            <person name="Kyrpides N."/>
            <person name="Mavromatis K."/>
            <person name="Ivanova N."/>
            <person name="Brettin T."/>
            <person name="Detter J.C."/>
            <person name="Han C."/>
            <person name="Larimer F."/>
            <person name="Land M."/>
            <person name="Hauser L."/>
            <person name="Markowitz V."/>
            <person name="Cheng J.-F."/>
            <person name="Hugenholtz P."/>
            <person name="Woyke T."/>
            <person name="Wu D."/>
            <person name="Pukall R."/>
            <person name="Steenblock K."/>
            <person name="Brambilla E."/>
            <person name="Klenk H.-P."/>
            <person name="Eisen J.A."/>
        </authorList>
    </citation>
    <scope>NUCLEOTIDE SEQUENCE [LARGE SCALE GENOMIC DNA]</scope>
    <source>
        <strain evidence="12">DSM 19664 / LMG 22246 / CIP 109416 / KR-200</strain>
    </source>
</reference>
<evidence type="ECO:0000256" key="5">
    <source>
        <dbReference type="ARBA" id="ARBA00022927"/>
    </source>
</evidence>
<dbReference type="InterPro" id="IPR006312">
    <property type="entry name" value="TatA/E"/>
</dbReference>
<dbReference type="eggNOG" id="COG1826">
    <property type="taxonomic scope" value="Bacteria"/>
</dbReference>
<keyword evidence="8 9" id="KW-0472">Membrane</keyword>
<dbReference type="EMBL" id="CP003382">
    <property type="protein sequence ID" value="AFZ66157.1"/>
    <property type="molecule type" value="Genomic_DNA"/>
</dbReference>
<dbReference type="Gene3D" id="1.20.5.3310">
    <property type="match status" value="1"/>
</dbReference>
<keyword evidence="7 9" id="KW-0811">Translocation</keyword>